<keyword evidence="4 5" id="KW-0472">Membrane</keyword>
<comment type="caution">
    <text evidence="7">The sequence shown here is derived from an EMBL/GenBank/DDBJ whole genome shotgun (WGS) entry which is preliminary data.</text>
</comment>
<evidence type="ECO:0000256" key="1">
    <source>
        <dbReference type="ARBA" id="ARBA00004141"/>
    </source>
</evidence>
<dbReference type="Proteomes" id="UP000639396">
    <property type="component" value="Unassembled WGS sequence"/>
</dbReference>
<dbReference type="Pfam" id="PF04893">
    <property type="entry name" value="Yip1"/>
    <property type="match status" value="1"/>
</dbReference>
<gene>
    <name evidence="7" type="ORF">IDH45_05875</name>
</gene>
<evidence type="ECO:0000313" key="7">
    <source>
        <dbReference type="EMBL" id="MBD2861517.1"/>
    </source>
</evidence>
<sequence length="204" mass="23470">MSFLNMTKQVLAHPIDFYNDLQEPGRARIRDGILMIALVIAFRMISLLLSSILYQQREAFEISFVTEAVSIIVLWLTWSISNWGVSTIQDGEGRFKEILVGSAYALAPYALLIIPISLLTNVMTLQEMPVYVFLTGFLFVWVAFLLIMKVKIIHDFTLYKLIFILLLTIVGMLIIWFVFIMIYGLVNQAFNFVFGIVKELNLRM</sequence>
<reference evidence="7" key="1">
    <citation type="submission" date="2020-09" db="EMBL/GenBank/DDBJ databases">
        <title>A novel bacterium of genus Paenibacillus, isolated from South China Sea.</title>
        <authorList>
            <person name="Huang H."/>
            <person name="Mo K."/>
            <person name="Hu Y."/>
        </authorList>
    </citation>
    <scope>NUCLEOTIDE SEQUENCE</scope>
    <source>
        <strain evidence="7">IB182363</strain>
    </source>
</reference>
<evidence type="ECO:0000313" key="8">
    <source>
        <dbReference type="Proteomes" id="UP000639396"/>
    </source>
</evidence>
<name>A0A927C7L6_9BACL</name>
<evidence type="ECO:0000256" key="5">
    <source>
        <dbReference type="SAM" id="Phobius"/>
    </source>
</evidence>
<organism evidence="7 8">
    <name type="scientific">Paenibacillus oceani</name>
    <dbReference type="NCBI Taxonomy" id="2772510"/>
    <lineage>
        <taxon>Bacteria</taxon>
        <taxon>Bacillati</taxon>
        <taxon>Bacillota</taxon>
        <taxon>Bacilli</taxon>
        <taxon>Bacillales</taxon>
        <taxon>Paenibacillaceae</taxon>
        <taxon>Paenibacillus</taxon>
    </lineage>
</organism>
<comment type="subcellular location">
    <subcellularLocation>
        <location evidence="1">Membrane</location>
        <topology evidence="1">Multi-pass membrane protein</topology>
    </subcellularLocation>
</comment>
<evidence type="ECO:0000256" key="4">
    <source>
        <dbReference type="ARBA" id="ARBA00023136"/>
    </source>
</evidence>
<dbReference type="InterPro" id="IPR006977">
    <property type="entry name" value="Yip1_dom"/>
</dbReference>
<feature type="transmembrane region" description="Helical" evidence="5">
    <location>
        <begin position="130"/>
        <end position="150"/>
    </location>
</feature>
<feature type="transmembrane region" description="Helical" evidence="5">
    <location>
        <begin position="162"/>
        <end position="186"/>
    </location>
</feature>
<accession>A0A927C7L6</accession>
<evidence type="ECO:0000259" key="6">
    <source>
        <dbReference type="Pfam" id="PF04893"/>
    </source>
</evidence>
<dbReference type="GO" id="GO:0016020">
    <property type="term" value="C:membrane"/>
    <property type="evidence" value="ECO:0007669"/>
    <property type="project" value="UniProtKB-SubCell"/>
</dbReference>
<feature type="transmembrane region" description="Helical" evidence="5">
    <location>
        <begin position="98"/>
        <end position="118"/>
    </location>
</feature>
<dbReference type="EMBL" id="JACXJA010000006">
    <property type="protein sequence ID" value="MBD2861517.1"/>
    <property type="molecule type" value="Genomic_DNA"/>
</dbReference>
<feature type="transmembrane region" description="Helical" evidence="5">
    <location>
        <begin position="60"/>
        <end position="78"/>
    </location>
</feature>
<keyword evidence="2 5" id="KW-0812">Transmembrane</keyword>
<proteinExistence type="predicted"/>
<feature type="transmembrane region" description="Helical" evidence="5">
    <location>
        <begin position="33"/>
        <end position="54"/>
    </location>
</feature>
<evidence type="ECO:0000256" key="2">
    <source>
        <dbReference type="ARBA" id="ARBA00022692"/>
    </source>
</evidence>
<dbReference type="AlphaFoldDB" id="A0A927C7L6"/>
<protein>
    <submittedName>
        <fullName evidence="7">YIP1 family protein</fullName>
    </submittedName>
</protein>
<evidence type="ECO:0000256" key="3">
    <source>
        <dbReference type="ARBA" id="ARBA00022989"/>
    </source>
</evidence>
<feature type="domain" description="Yip1" evidence="6">
    <location>
        <begin position="8"/>
        <end position="178"/>
    </location>
</feature>
<keyword evidence="3 5" id="KW-1133">Transmembrane helix</keyword>
<dbReference type="RefSeq" id="WP_190925610.1">
    <property type="nucleotide sequence ID" value="NZ_JACXJA010000006.1"/>
</dbReference>
<keyword evidence="8" id="KW-1185">Reference proteome</keyword>